<evidence type="ECO:0000259" key="1">
    <source>
        <dbReference type="Pfam" id="PF13460"/>
    </source>
</evidence>
<protein>
    <submittedName>
        <fullName evidence="2">Oxidoreductase</fullName>
    </submittedName>
</protein>
<accession>A0A0J0B1E3</accession>
<sequence>MKYHHILILGATGQIARKLTTKLLLDSDLDIILYGRNVSQRLGLHHSRVTLVDGLFSEAAKLSELVSKVDLAYINAMENPEDIKVIATVLEKYPKVKLIVASMAGLHDEVPSELAKWTQDNLPSSYIEGEKPSATITEQSFINYTLLHLTWLYDQEDDFTYELVLTPESFKDAEALREAVVQAIYDIITDENQEKYTRKGFGVGRPNTHYAKSSFY</sequence>
<dbReference type="Pfam" id="PF13460">
    <property type="entry name" value="NAD_binding_10"/>
    <property type="match status" value="1"/>
</dbReference>
<organism evidence="2 3">
    <name type="scientific">Enterococcus cecorum</name>
    <dbReference type="NCBI Taxonomy" id="44008"/>
    <lineage>
        <taxon>Bacteria</taxon>
        <taxon>Bacillati</taxon>
        <taxon>Bacillota</taxon>
        <taxon>Bacilli</taxon>
        <taxon>Lactobacillales</taxon>
        <taxon>Enterococcaceae</taxon>
        <taxon>Enterococcus</taxon>
    </lineage>
</organism>
<dbReference type="EMBL" id="NFLC01000001">
    <property type="protein sequence ID" value="OUQ11839.1"/>
    <property type="molecule type" value="Genomic_DNA"/>
</dbReference>
<gene>
    <name evidence="2" type="ORF">B5E88_00445</name>
</gene>
<dbReference type="Proteomes" id="UP000196074">
    <property type="component" value="Unassembled WGS sequence"/>
</dbReference>
<dbReference type="InterPro" id="IPR036291">
    <property type="entry name" value="NAD(P)-bd_dom_sf"/>
</dbReference>
<dbReference type="RefSeq" id="WP_047341021.1">
    <property type="nucleotide sequence ID" value="NZ_LDEB01000005.1"/>
</dbReference>
<dbReference type="Gene3D" id="3.40.50.720">
    <property type="entry name" value="NAD(P)-binding Rossmann-like Domain"/>
    <property type="match status" value="1"/>
</dbReference>
<proteinExistence type="predicted"/>
<feature type="domain" description="NAD(P)-binding" evidence="1">
    <location>
        <begin position="10"/>
        <end position="190"/>
    </location>
</feature>
<dbReference type="AlphaFoldDB" id="A0A0J0B1E3"/>
<name>A0A0J0B1E3_9ENTE</name>
<evidence type="ECO:0000313" key="3">
    <source>
        <dbReference type="Proteomes" id="UP000196074"/>
    </source>
</evidence>
<reference evidence="3" key="1">
    <citation type="submission" date="2017-04" db="EMBL/GenBank/DDBJ databases">
        <title>Function of individual gut microbiota members based on whole genome sequencing of pure cultures obtained from chicken caecum.</title>
        <authorList>
            <person name="Medvecky M."/>
            <person name="Cejkova D."/>
            <person name="Polansky O."/>
            <person name="Karasova D."/>
            <person name="Kubasova T."/>
            <person name="Cizek A."/>
            <person name="Rychlik I."/>
        </authorList>
    </citation>
    <scope>NUCLEOTIDE SEQUENCE [LARGE SCALE GENOMIC DNA]</scope>
    <source>
        <strain evidence="3">An144</strain>
    </source>
</reference>
<dbReference type="InterPro" id="IPR016040">
    <property type="entry name" value="NAD(P)-bd_dom"/>
</dbReference>
<dbReference type="SUPFAM" id="SSF51735">
    <property type="entry name" value="NAD(P)-binding Rossmann-fold domains"/>
    <property type="match status" value="1"/>
</dbReference>
<evidence type="ECO:0000313" key="2">
    <source>
        <dbReference type="EMBL" id="OUQ11839.1"/>
    </source>
</evidence>
<comment type="caution">
    <text evidence="2">The sequence shown here is derived from an EMBL/GenBank/DDBJ whole genome shotgun (WGS) entry which is preliminary data.</text>
</comment>